<evidence type="ECO:0000256" key="2">
    <source>
        <dbReference type="SAM" id="Phobius"/>
    </source>
</evidence>
<proteinExistence type="predicted"/>
<name>A0A423W3E0_CYTCH</name>
<keyword evidence="2" id="KW-1133">Transmembrane helix</keyword>
<feature type="compositionally biased region" description="Low complexity" evidence="1">
    <location>
        <begin position="142"/>
        <end position="154"/>
    </location>
</feature>
<evidence type="ECO:0000256" key="1">
    <source>
        <dbReference type="SAM" id="MobiDB-lite"/>
    </source>
</evidence>
<evidence type="ECO:0000313" key="3">
    <source>
        <dbReference type="EMBL" id="ROV97844.1"/>
    </source>
</evidence>
<gene>
    <name evidence="3" type="ORF">VSDG_04927</name>
</gene>
<feature type="region of interest" description="Disordered" evidence="1">
    <location>
        <begin position="303"/>
        <end position="353"/>
    </location>
</feature>
<feature type="region of interest" description="Disordered" evidence="1">
    <location>
        <begin position="265"/>
        <end position="284"/>
    </location>
</feature>
<dbReference type="EMBL" id="LJZO01000015">
    <property type="protein sequence ID" value="ROV97844.1"/>
    <property type="molecule type" value="Genomic_DNA"/>
</dbReference>
<feature type="compositionally biased region" description="Basic and acidic residues" evidence="1">
    <location>
        <begin position="337"/>
        <end position="347"/>
    </location>
</feature>
<accession>A0A423W3E0</accession>
<keyword evidence="4" id="KW-1185">Reference proteome</keyword>
<keyword evidence="2" id="KW-0812">Transmembrane</keyword>
<feature type="region of interest" description="Disordered" evidence="1">
    <location>
        <begin position="92"/>
        <end position="154"/>
    </location>
</feature>
<dbReference type="AlphaFoldDB" id="A0A423W3E0"/>
<feature type="compositionally biased region" description="Acidic residues" evidence="1">
    <location>
        <begin position="265"/>
        <end position="274"/>
    </location>
</feature>
<evidence type="ECO:0000313" key="4">
    <source>
        <dbReference type="Proteomes" id="UP000284375"/>
    </source>
</evidence>
<reference evidence="3 4" key="1">
    <citation type="submission" date="2015-09" db="EMBL/GenBank/DDBJ databases">
        <title>Host preference determinants of Valsa canker pathogens revealed by comparative genomics.</title>
        <authorList>
            <person name="Yin Z."/>
            <person name="Huang L."/>
        </authorList>
    </citation>
    <scope>NUCLEOTIDE SEQUENCE [LARGE SCALE GENOMIC DNA]</scope>
    <source>
        <strain evidence="3 4">YSFL</strain>
    </source>
</reference>
<dbReference type="OrthoDB" id="10609337at2759"/>
<feature type="compositionally biased region" description="Basic and acidic residues" evidence="1">
    <location>
        <begin position="303"/>
        <end position="317"/>
    </location>
</feature>
<feature type="transmembrane region" description="Helical" evidence="2">
    <location>
        <begin position="17"/>
        <end position="40"/>
    </location>
</feature>
<organism evidence="3 4">
    <name type="scientific">Cytospora chrysosperma</name>
    <name type="common">Cytospora canker fungus</name>
    <name type="synonym">Sphaeria chrysosperma</name>
    <dbReference type="NCBI Taxonomy" id="252740"/>
    <lineage>
        <taxon>Eukaryota</taxon>
        <taxon>Fungi</taxon>
        <taxon>Dikarya</taxon>
        <taxon>Ascomycota</taxon>
        <taxon>Pezizomycotina</taxon>
        <taxon>Sordariomycetes</taxon>
        <taxon>Sordariomycetidae</taxon>
        <taxon>Diaporthales</taxon>
        <taxon>Cytosporaceae</taxon>
        <taxon>Cytospora</taxon>
    </lineage>
</organism>
<dbReference type="Proteomes" id="UP000284375">
    <property type="component" value="Unassembled WGS sequence"/>
</dbReference>
<comment type="caution">
    <text evidence="3">The sequence shown here is derived from an EMBL/GenBank/DDBJ whole genome shotgun (WGS) entry which is preliminary data.</text>
</comment>
<protein>
    <submittedName>
        <fullName evidence="3">Uncharacterized protein</fullName>
    </submittedName>
</protein>
<feature type="region of interest" description="Disordered" evidence="1">
    <location>
        <begin position="213"/>
        <end position="240"/>
    </location>
</feature>
<sequence length="375" mass="44829">MCFPGIRRSMYRSYGLYVFYVVMECFALFAYLSIGAVYAWKFLTKGSACADIGQQGCPAILATDAFTSIAGIMQIAQIIALMFMLDKRPPKPVKVKEPKMPKQPKQPRQPKQPKQRYQPPAGSAYAPENYIPPESYPRRRYPQQSYPQQRYPQQRYPQERYPYENYPGLQPPPPSYAFNKKPMDIELEEAQFQEQLNRERWKRDMERLRAESKALRNAQKREAKRQREIEQSYEKERKRAAEVERLRKQARMREEHNQRLKEQLWEEEEATEYEENSRKRPDGIARLQARVREEGDQLLRILERQKHAGPDRQEVHEIAPPPSYDYVAQGNRWPRSPTDRQRQRSREEEPDLLDQVYREWETLEEKERHRASIFD</sequence>
<keyword evidence="2" id="KW-0472">Membrane</keyword>
<dbReference type="STRING" id="252740.A0A423W3E0"/>